<feature type="domain" description="Acyl-CoA dehydrogenase/oxidase N-terminal" evidence="2">
    <location>
        <begin position="51"/>
        <end position="132"/>
    </location>
</feature>
<evidence type="ECO:0000313" key="4">
    <source>
        <dbReference type="Proteomes" id="UP000198282"/>
    </source>
</evidence>
<dbReference type="Pfam" id="PF02771">
    <property type="entry name" value="Acyl-CoA_dh_N"/>
    <property type="match status" value="1"/>
</dbReference>
<dbReference type="AlphaFoldDB" id="A0A239CPU5"/>
<evidence type="ECO:0000256" key="1">
    <source>
        <dbReference type="SAM" id="MobiDB-lite"/>
    </source>
</evidence>
<dbReference type="Proteomes" id="UP000198282">
    <property type="component" value="Unassembled WGS sequence"/>
</dbReference>
<protein>
    <submittedName>
        <fullName evidence="3">Acyl-CoA dehydrogenase, N-terminal domain</fullName>
    </submittedName>
</protein>
<dbReference type="Gene3D" id="1.10.540.10">
    <property type="entry name" value="Acyl-CoA dehydrogenase/oxidase, N-terminal domain"/>
    <property type="match status" value="1"/>
</dbReference>
<proteinExistence type="predicted"/>
<feature type="compositionally biased region" description="Low complexity" evidence="1">
    <location>
        <begin position="198"/>
        <end position="218"/>
    </location>
</feature>
<dbReference type="InterPro" id="IPR046373">
    <property type="entry name" value="Acyl-CoA_Oxase/DH_mid-dom_sf"/>
</dbReference>
<dbReference type="InterPro" id="IPR009100">
    <property type="entry name" value="AcylCoA_DH/oxidase_NM_dom_sf"/>
</dbReference>
<feature type="region of interest" description="Disordered" evidence="1">
    <location>
        <begin position="192"/>
        <end position="225"/>
    </location>
</feature>
<evidence type="ECO:0000313" key="3">
    <source>
        <dbReference type="EMBL" id="SNS22266.1"/>
    </source>
</evidence>
<dbReference type="SUPFAM" id="SSF56645">
    <property type="entry name" value="Acyl-CoA dehydrogenase NM domain-like"/>
    <property type="match status" value="1"/>
</dbReference>
<reference evidence="3 4" key="1">
    <citation type="submission" date="2017-06" db="EMBL/GenBank/DDBJ databases">
        <authorList>
            <person name="Kim H.J."/>
            <person name="Triplett B.A."/>
        </authorList>
    </citation>
    <scope>NUCLEOTIDE SEQUENCE [LARGE SCALE GENOMIC DNA]</scope>
    <source>
        <strain evidence="3 4">CGMCC 4.2132</strain>
    </source>
</reference>
<name>A0A239CPU5_9ACTN</name>
<dbReference type="GO" id="GO:0050660">
    <property type="term" value="F:flavin adenine dinucleotide binding"/>
    <property type="evidence" value="ECO:0007669"/>
    <property type="project" value="InterPro"/>
</dbReference>
<keyword evidence="4" id="KW-1185">Reference proteome</keyword>
<evidence type="ECO:0000259" key="2">
    <source>
        <dbReference type="Pfam" id="PF02771"/>
    </source>
</evidence>
<gene>
    <name evidence="3" type="ORF">SAMN05216276_100624</name>
</gene>
<dbReference type="Gene3D" id="2.40.110.10">
    <property type="entry name" value="Butyryl-CoA Dehydrogenase, subunit A, domain 2"/>
    <property type="match status" value="1"/>
</dbReference>
<dbReference type="GO" id="GO:0016627">
    <property type="term" value="F:oxidoreductase activity, acting on the CH-CH group of donors"/>
    <property type="evidence" value="ECO:0007669"/>
    <property type="project" value="InterPro"/>
</dbReference>
<dbReference type="EMBL" id="FZOD01000006">
    <property type="protein sequence ID" value="SNS22266.1"/>
    <property type="molecule type" value="Genomic_DNA"/>
</dbReference>
<sequence length="225" mass="24065">MTKNPVRGVTPVSGGRPYLSFIQERTVLEDFPAPSSTAVRPRELPSLLAPSIRAAAEEMDQLGDIPEKLLAELREAGAFRLLTPYELGGFETPLTTALEVYEGFGRIDASVAWVVWNANWGFVGALLDEAGTGRLWGGAAEPIFTNGGMPGVAVPVEGGYRVSGNWKIVSGIHGADWLVVVAVVMRDGAPRMTDAGVTPPWGRWTRPGRGRNPSRSSSEPTCVPP</sequence>
<dbReference type="InterPro" id="IPR037069">
    <property type="entry name" value="AcylCoA_DH/ox_N_sf"/>
</dbReference>
<dbReference type="InterPro" id="IPR013786">
    <property type="entry name" value="AcylCoA_DH/ox_N"/>
</dbReference>
<accession>A0A239CPU5</accession>
<organism evidence="3 4">
    <name type="scientific">Streptosporangium subroseum</name>
    <dbReference type="NCBI Taxonomy" id="106412"/>
    <lineage>
        <taxon>Bacteria</taxon>
        <taxon>Bacillati</taxon>
        <taxon>Actinomycetota</taxon>
        <taxon>Actinomycetes</taxon>
        <taxon>Streptosporangiales</taxon>
        <taxon>Streptosporangiaceae</taxon>
        <taxon>Streptosporangium</taxon>
    </lineage>
</organism>